<dbReference type="Proteomes" id="UP000683360">
    <property type="component" value="Unassembled WGS sequence"/>
</dbReference>
<feature type="region of interest" description="Disordered" evidence="1">
    <location>
        <begin position="77"/>
        <end position="157"/>
    </location>
</feature>
<dbReference type="AlphaFoldDB" id="A0A8S3TIM7"/>
<organism evidence="2 3">
    <name type="scientific">Mytilus edulis</name>
    <name type="common">Blue mussel</name>
    <dbReference type="NCBI Taxonomy" id="6550"/>
    <lineage>
        <taxon>Eukaryota</taxon>
        <taxon>Metazoa</taxon>
        <taxon>Spiralia</taxon>
        <taxon>Lophotrochozoa</taxon>
        <taxon>Mollusca</taxon>
        <taxon>Bivalvia</taxon>
        <taxon>Autobranchia</taxon>
        <taxon>Pteriomorphia</taxon>
        <taxon>Mytilida</taxon>
        <taxon>Mytiloidea</taxon>
        <taxon>Mytilidae</taxon>
        <taxon>Mytilinae</taxon>
        <taxon>Mytilus</taxon>
    </lineage>
</organism>
<sequence length="1242" mass="132807">MFFFPVSCQTKGAKSSKIQWQASLGSTGTDGLLKINPTVEIKETIDTPGRKAANVQLPGLAELPPIPRLNGQPPAVVPAVTSSPATTKTTRGSTKTFSTNPATQPKVSNTPTIPPPTTTRTTQQTPTVPVRTLPPTQPPTPPPTQPPTPPTTTEATPAPPVIMVQHSLSGISGPSNIISQAQEWIDGSHGGGIYKLASSTVMPDIQTLAPKWPPQKYRTFWPTLAPILPNHALMTPQSVDPTVPPLITTPKPISNSKSDGGKQTITTVLMESSDTIDNVNTSTSSSSSSSSSTFLTHETLDTSSNIAIGKPVHTDEISKGARSELSQTISIQVPEKSRETIHASSSDHMTLNIATGVSENFKKEYISKTTNQKSENQEKTSVIKDNESTAKTDPDTADAQSQSAIAIPDTAPTVNSGIKYNVTDRELKQMINKEIMSVNSRSNLNQVPEFARADGGQFDSNSTEPFVHNNITESRQDELTTDIQLTSGRTSSQIDLKDNFVIPDNQGPDLSRGIKFIEKIKITEQNVFDNSFNSSNIIDTAVNQTVSETSVAGFDNALANTTNLAEDVQSFATDHRNYTEVKSSDIFDAHNTSNRITVTNTSGRTSDTIDSGVSKAGHLIIEGIVPPQESVNAIDMGSTVTVFSSQRETSGRVSLDTNLISPATLPSSPSDFVTIKTSNDDSSHRSVIDSSDRSHTMSSTLPPIIPFQQEEDVLQANISFISESILQGITARPNGNRDSDLNENNQTEMHTSLHNSTMKMGSDGKTSTDNTISQEVAIARGIPVDPVEPRPVVTSSANDSTYSLTDNSFNDTFISYTNVQDNTLLNKETIKMSSKANNGLKSESSMKSTVIFNSNVSESAVIDQTHSETSRGQIVMLPAIEVKSEMSAVDSSLQKDFIVSPHSSVNIASQHTIDNTIIKSSGSGNFVTSLPDIEVARNIDNGRQLNINSPNGIRGTVGKQNEELSTGTMSSTGNTRSDMFANEELRLEKTLVDNSESKFVSNSERVIVNSQAIPISPDAINSVVKSQSKLNIEILETSNVTTSPLMSNAANNVIGQTSNTDVKISMITHSSSISDNSMPVIPTNVLFGNNESVIASNNIGVVDSMGNDTADMNLTLSNSIFNIDSNSSDQLVKATVDNSMNKNASTLYLSGSTLNIDTNKKTDFNFSISTDALFVDVNKTSSDQLMTFDAGMMDQINQQQTTTRGPSGGLAENLAVMSIVGGELGEGLGEAVGMGHSLEAKG</sequence>
<evidence type="ECO:0000313" key="3">
    <source>
        <dbReference type="Proteomes" id="UP000683360"/>
    </source>
</evidence>
<protein>
    <submittedName>
        <fullName evidence="2">Uncharacterized protein</fullName>
    </submittedName>
</protein>
<proteinExistence type="predicted"/>
<feature type="compositionally biased region" description="Low complexity" evidence="1">
    <location>
        <begin position="118"/>
        <end position="134"/>
    </location>
</feature>
<evidence type="ECO:0000313" key="2">
    <source>
        <dbReference type="EMBL" id="CAG2233442.1"/>
    </source>
</evidence>
<accession>A0A8S3TIM7</accession>
<feature type="region of interest" description="Disordered" evidence="1">
    <location>
        <begin position="368"/>
        <end position="416"/>
    </location>
</feature>
<feature type="compositionally biased region" description="Polar residues" evidence="1">
    <location>
        <begin position="100"/>
        <end position="109"/>
    </location>
</feature>
<feature type="compositionally biased region" description="Basic and acidic residues" evidence="1">
    <location>
        <begin position="678"/>
        <end position="695"/>
    </location>
</feature>
<evidence type="ECO:0000256" key="1">
    <source>
        <dbReference type="SAM" id="MobiDB-lite"/>
    </source>
</evidence>
<dbReference type="EMBL" id="CAJPWZ010002207">
    <property type="protein sequence ID" value="CAG2233442.1"/>
    <property type="molecule type" value="Genomic_DNA"/>
</dbReference>
<reference evidence="2" key="1">
    <citation type="submission" date="2021-03" db="EMBL/GenBank/DDBJ databases">
        <authorList>
            <person name="Bekaert M."/>
        </authorList>
    </citation>
    <scope>NUCLEOTIDE SEQUENCE</scope>
</reference>
<comment type="caution">
    <text evidence="2">The sequence shown here is derived from an EMBL/GenBank/DDBJ whole genome shotgun (WGS) entry which is preliminary data.</text>
</comment>
<feature type="compositionally biased region" description="Basic and acidic residues" evidence="1">
    <location>
        <begin position="375"/>
        <end position="394"/>
    </location>
</feature>
<feature type="compositionally biased region" description="Low complexity" evidence="1">
    <location>
        <begin position="77"/>
        <end position="99"/>
    </location>
</feature>
<feature type="region of interest" description="Disordered" evidence="1">
    <location>
        <begin position="780"/>
        <end position="799"/>
    </location>
</feature>
<feature type="region of interest" description="Disordered" evidence="1">
    <location>
        <begin position="671"/>
        <end position="698"/>
    </location>
</feature>
<feature type="compositionally biased region" description="Pro residues" evidence="1">
    <location>
        <begin position="135"/>
        <end position="150"/>
    </location>
</feature>
<keyword evidence="3" id="KW-1185">Reference proteome</keyword>
<name>A0A8S3TIM7_MYTED</name>
<gene>
    <name evidence="2" type="ORF">MEDL_46112</name>
</gene>